<protein>
    <submittedName>
        <fullName evidence="2">Uncharacterized protein</fullName>
    </submittedName>
</protein>
<evidence type="ECO:0000313" key="2">
    <source>
        <dbReference type="EMBL" id="CAK7925478.1"/>
    </source>
</evidence>
<feature type="compositionally biased region" description="Basic and acidic residues" evidence="1">
    <location>
        <begin position="91"/>
        <end position="103"/>
    </location>
</feature>
<dbReference type="Proteomes" id="UP001162060">
    <property type="component" value="Unassembled WGS sequence"/>
</dbReference>
<sequence>MSEDGDETAEANMFIRWVHGVRRLCSMHALRESPSVADFCLERKLHYDYANLKARGRLRGVLRSHYASAASAAASSRQSFDKNSPALTTTSEKRDARQDELDRGAQNVNGV</sequence>
<gene>
    <name evidence="2" type="ORF">PM001_LOCUS10628</name>
</gene>
<evidence type="ECO:0000256" key="1">
    <source>
        <dbReference type="SAM" id="MobiDB-lite"/>
    </source>
</evidence>
<evidence type="ECO:0000313" key="3">
    <source>
        <dbReference type="Proteomes" id="UP001162060"/>
    </source>
</evidence>
<reference evidence="2" key="1">
    <citation type="submission" date="2024-01" db="EMBL/GenBank/DDBJ databases">
        <authorList>
            <person name="Webb A."/>
        </authorList>
    </citation>
    <scope>NUCLEOTIDE SEQUENCE</scope>
    <source>
        <strain evidence="2">Pm1</strain>
    </source>
</reference>
<accession>A0AAV1TUM6</accession>
<organism evidence="2 3">
    <name type="scientific">Peronospora matthiolae</name>
    <dbReference type="NCBI Taxonomy" id="2874970"/>
    <lineage>
        <taxon>Eukaryota</taxon>
        <taxon>Sar</taxon>
        <taxon>Stramenopiles</taxon>
        <taxon>Oomycota</taxon>
        <taxon>Peronosporomycetes</taxon>
        <taxon>Peronosporales</taxon>
        <taxon>Peronosporaceae</taxon>
        <taxon>Peronospora</taxon>
    </lineage>
</organism>
<proteinExistence type="predicted"/>
<comment type="caution">
    <text evidence="2">The sequence shown here is derived from an EMBL/GenBank/DDBJ whole genome shotgun (WGS) entry which is preliminary data.</text>
</comment>
<name>A0AAV1TUM6_9STRA</name>
<feature type="compositionally biased region" description="Polar residues" evidence="1">
    <location>
        <begin position="77"/>
        <end position="90"/>
    </location>
</feature>
<feature type="region of interest" description="Disordered" evidence="1">
    <location>
        <begin position="72"/>
        <end position="111"/>
    </location>
</feature>
<dbReference type="EMBL" id="CAKLBY020000087">
    <property type="protein sequence ID" value="CAK7925478.1"/>
    <property type="molecule type" value="Genomic_DNA"/>
</dbReference>
<dbReference type="AlphaFoldDB" id="A0AAV1TUM6"/>